<dbReference type="SMART" id="SM01006">
    <property type="entry name" value="AlcB"/>
    <property type="match status" value="1"/>
</dbReference>
<proteinExistence type="predicted"/>
<dbReference type="Pfam" id="PF13523">
    <property type="entry name" value="Acetyltransf_8"/>
    <property type="match status" value="1"/>
</dbReference>
<evidence type="ECO:0000256" key="1">
    <source>
        <dbReference type="ARBA" id="ARBA00004924"/>
    </source>
</evidence>
<evidence type="ECO:0000313" key="4">
    <source>
        <dbReference type="Proteomes" id="UP000199459"/>
    </source>
</evidence>
<evidence type="ECO:0000259" key="2">
    <source>
        <dbReference type="SMART" id="SM01006"/>
    </source>
</evidence>
<dbReference type="PANTHER" id="PTHR31438:SF1">
    <property type="entry name" value="LYSINE N-ACYLTRANSFERASE C17G9.06C-RELATED"/>
    <property type="match status" value="1"/>
</dbReference>
<organism evidence="3 4">
    <name type="scientific">Nitrosomonas marina</name>
    <dbReference type="NCBI Taxonomy" id="917"/>
    <lineage>
        <taxon>Bacteria</taxon>
        <taxon>Pseudomonadati</taxon>
        <taxon>Pseudomonadota</taxon>
        <taxon>Betaproteobacteria</taxon>
        <taxon>Nitrosomonadales</taxon>
        <taxon>Nitrosomonadaceae</taxon>
        <taxon>Nitrosomonas</taxon>
    </lineage>
</organism>
<dbReference type="GO" id="GO:0019290">
    <property type="term" value="P:siderophore biosynthetic process"/>
    <property type="evidence" value="ECO:0007669"/>
    <property type="project" value="InterPro"/>
</dbReference>
<dbReference type="GO" id="GO:0016410">
    <property type="term" value="F:N-acyltransferase activity"/>
    <property type="evidence" value="ECO:0007669"/>
    <property type="project" value="TreeGrafter"/>
</dbReference>
<dbReference type="EMBL" id="FOCP01000002">
    <property type="protein sequence ID" value="SEM76493.1"/>
    <property type="molecule type" value="Genomic_DNA"/>
</dbReference>
<dbReference type="SUPFAM" id="SSF55729">
    <property type="entry name" value="Acyl-CoA N-acyltransferases (Nat)"/>
    <property type="match status" value="1"/>
</dbReference>
<dbReference type="InterPro" id="IPR016181">
    <property type="entry name" value="Acyl_CoA_acyltransferase"/>
</dbReference>
<dbReference type="Proteomes" id="UP000199459">
    <property type="component" value="Unassembled WGS sequence"/>
</dbReference>
<dbReference type="AlphaFoldDB" id="A0A1H8B126"/>
<dbReference type="Gene3D" id="3.40.630.30">
    <property type="match status" value="1"/>
</dbReference>
<dbReference type="STRING" id="917.SAMN05216326_11541"/>
<accession>A0A1H8B126</accession>
<evidence type="ECO:0000313" key="3">
    <source>
        <dbReference type="EMBL" id="SEM76493.1"/>
    </source>
</evidence>
<dbReference type="InterPro" id="IPR019432">
    <property type="entry name" value="Acyltransferase_MbtK/IucB-like"/>
</dbReference>
<protein>
    <submittedName>
        <fullName evidence="3">N2-citryl-N6-acetyl-N6-hydroxylysine synthase/acetyl CoA:N6-hydroxylysine acetyl transferase</fullName>
    </submittedName>
</protein>
<reference evidence="3 4" key="1">
    <citation type="submission" date="2016-10" db="EMBL/GenBank/DDBJ databases">
        <authorList>
            <person name="de Groot N.N."/>
        </authorList>
    </citation>
    <scope>NUCLEOTIDE SEQUENCE [LARGE SCALE GENOMIC DNA]</scope>
    <source>
        <strain evidence="3 4">Nm22</strain>
    </source>
</reference>
<sequence length="274" mass="33065">MFVMHKPNSMLRNLFLDQEKRLKEHFKPGVQGIDLQLQDRVMKISRSEFFQFSPFWIKSNERALYPVTWVRTNSVSHPLRHNPEKNTLLYKRYIYEIDKTIAFRVIDPDKDLTVFSQWHNSKRVSVYWELEGSIDQHRKYIEKNLDDPHLIPVIMEIDSEPAGYFEFYWVKEDRLGPYYDSDDYDRGFHFLIGNRKFLGIKNTDAVLKCVVHYLFLDDPRTLKVMAEPRWDNQKVLQYVDSFPVWRRIKVFDFPHKRAVLLECTRERLFAGEHL</sequence>
<keyword evidence="3" id="KW-0808">Transferase</keyword>
<feature type="domain" description="Acyltransferase MbtK/IucB-like conserved" evidence="2">
    <location>
        <begin position="104"/>
        <end position="151"/>
    </location>
</feature>
<comment type="pathway">
    <text evidence="1">Siderophore biosynthesis.</text>
</comment>
<gene>
    <name evidence="3" type="ORF">SAMN05216325_10244</name>
</gene>
<name>A0A1H8B126_9PROT</name>
<dbReference type="PANTHER" id="PTHR31438">
    <property type="entry name" value="LYSINE N-ACYLTRANSFERASE C17G9.06C-RELATED"/>
    <property type="match status" value="1"/>
</dbReference>